<dbReference type="EMBL" id="JAHHUM010001646">
    <property type="protein sequence ID" value="KAK5610147.1"/>
    <property type="molecule type" value="Genomic_DNA"/>
</dbReference>
<dbReference type="Pfam" id="PF04103">
    <property type="entry name" value="CD20"/>
    <property type="match status" value="1"/>
</dbReference>
<protein>
    <submittedName>
        <fullName evidence="6">Uncharacterized protein</fullName>
    </submittedName>
</protein>
<evidence type="ECO:0000256" key="5">
    <source>
        <dbReference type="SAM" id="Phobius"/>
    </source>
</evidence>
<dbReference type="AlphaFoldDB" id="A0AAV9RMT5"/>
<feature type="transmembrane region" description="Helical" evidence="5">
    <location>
        <begin position="138"/>
        <end position="158"/>
    </location>
</feature>
<dbReference type="Proteomes" id="UP001311232">
    <property type="component" value="Unassembled WGS sequence"/>
</dbReference>
<keyword evidence="2 5" id="KW-0812">Transmembrane</keyword>
<sequence length="242" mass="27663">MPLQSFNAVRKITYPWHDKLLFCFPYSPTQLCYSLAMEETESTAVDRTTVADENQKTENILMSSKPLHRFVQKQPRSLGIVILMFGCAEVLMGIVLASDSMKSSFKLYIPFWQGSLFLTCGVLTIYTELHPSKKMVTICFAMYMASLLGLIVSIGYRIHLLLSYSHSYIMISRDNYVNRDEFYNHVVQVACVEGMLFASSLCVFAFLIFLSIIARFALKSTHTHQIIVQHIMMHPQREATSN</sequence>
<dbReference type="GO" id="GO:0016020">
    <property type="term" value="C:membrane"/>
    <property type="evidence" value="ECO:0007669"/>
    <property type="project" value="UniProtKB-SubCell"/>
</dbReference>
<dbReference type="InterPro" id="IPR007237">
    <property type="entry name" value="CD20-like"/>
</dbReference>
<keyword evidence="3 5" id="KW-1133">Transmembrane helix</keyword>
<feature type="transmembrane region" description="Helical" evidence="5">
    <location>
        <begin position="78"/>
        <end position="97"/>
    </location>
</feature>
<evidence type="ECO:0000313" key="7">
    <source>
        <dbReference type="Proteomes" id="UP001311232"/>
    </source>
</evidence>
<accession>A0AAV9RMT5</accession>
<keyword evidence="4 5" id="KW-0472">Membrane</keyword>
<evidence type="ECO:0000256" key="4">
    <source>
        <dbReference type="ARBA" id="ARBA00023136"/>
    </source>
</evidence>
<evidence type="ECO:0000256" key="3">
    <source>
        <dbReference type="ARBA" id="ARBA00022989"/>
    </source>
</evidence>
<reference evidence="6 7" key="1">
    <citation type="submission" date="2021-06" db="EMBL/GenBank/DDBJ databases">
        <authorList>
            <person name="Palmer J.M."/>
        </authorList>
    </citation>
    <scope>NUCLEOTIDE SEQUENCE [LARGE SCALE GENOMIC DNA]</scope>
    <source>
        <strain evidence="6 7">MEX-2019</strain>
        <tissue evidence="6">Muscle</tissue>
    </source>
</reference>
<feature type="transmembrane region" description="Helical" evidence="5">
    <location>
        <begin position="109"/>
        <end position="126"/>
    </location>
</feature>
<comment type="caution">
    <text evidence="6">The sequence shown here is derived from an EMBL/GenBank/DDBJ whole genome shotgun (WGS) entry which is preliminary data.</text>
</comment>
<evidence type="ECO:0000256" key="1">
    <source>
        <dbReference type="ARBA" id="ARBA00004141"/>
    </source>
</evidence>
<organism evidence="6 7">
    <name type="scientific">Crenichthys baileyi</name>
    <name type="common">White River springfish</name>
    <dbReference type="NCBI Taxonomy" id="28760"/>
    <lineage>
        <taxon>Eukaryota</taxon>
        <taxon>Metazoa</taxon>
        <taxon>Chordata</taxon>
        <taxon>Craniata</taxon>
        <taxon>Vertebrata</taxon>
        <taxon>Euteleostomi</taxon>
        <taxon>Actinopterygii</taxon>
        <taxon>Neopterygii</taxon>
        <taxon>Teleostei</taxon>
        <taxon>Neoteleostei</taxon>
        <taxon>Acanthomorphata</taxon>
        <taxon>Ovalentaria</taxon>
        <taxon>Atherinomorphae</taxon>
        <taxon>Cyprinodontiformes</taxon>
        <taxon>Goodeidae</taxon>
        <taxon>Crenichthys</taxon>
    </lineage>
</organism>
<gene>
    <name evidence="6" type="ORF">CRENBAI_010702</name>
</gene>
<evidence type="ECO:0000313" key="6">
    <source>
        <dbReference type="EMBL" id="KAK5610147.1"/>
    </source>
</evidence>
<evidence type="ECO:0000256" key="2">
    <source>
        <dbReference type="ARBA" id="ARBA00022692"/>
    </source>
</evidence>
<keyword evidence="7" id="KW-1185">Reference proteome</keyword>
<proteinExistence type="predicted"/>
<name>A0AAV9RMT5_9TELE</name>
<comment type="subcellular location">
    <subcellularLocation>
        <location evidence="1">Membrane</location>
        <topology evidence="1">Multi-pass membrane protein</topology>
    </subcellularLocation>
</comment>
<feature type="transmembrane region" description="Helical" evidence="5">
    <location>
        <begin position="195"/>
        <end position="218"/>
    </location>
</feature>